<dbReference type="InterPro" id="IPR001368">
    <property type="entry name" value="TNFR/NGFR_Cys_rich_reg"/>
</dbReference>
<keyword evidence="8" id="KW-1133">Transmembrane helix</keyword>
<evidence type="ECO:0000256" key="5">
    <source>
        <dbReference type="ARBA" id="ARBA00023180"/>
    </source>
</evidence>
<feature type="transmembrane region" description="Helical" evidence="8">
    <location>
        <begin position="170"/>
        <end position="192"/>
    </location>
</feature>
<dbReference type="PROSITE" id="PS50050">
    <property type="entry name" value="TNFR_NGFR_2"/>
    <property type="match status" value="1"/>
</dbReference>
<sequence length="332" mass="37301">MAPAVTAALDARLGRGLRPIVLKAETLFARNVCLALIIRIPREWKPAKVAIKTPTAFLEIPRVCDGCEEGFHLTFFAGQEGGCMKCSQSCSENEIEIQSCKTEHDRVCRKRPSTTEKPSTKRPTTPRETTETHEVFTSSSPVNDSGKGDDKGLEPVKFVETDQPLHKKSWLWAVIAVVVVMVALPVVVGTAVKYRQPRTRVVMDNKEGTQLIQQRQPQPLGLDQPIRSIEVEGRSFIADRLNDKDSHDYWFFLRVAEKLGIYQECRGFTSSRNPTEAFLQLYSERKGSTVRALVGALRECELTHFASEIEMKFASVQETEEFKAPDMDESIV</sequence>
<dbReference type="Gene3D" id="2.10.50.10">
    <property type="entry name" value="Tumor Necrosis Factor Receptor, subunit A, domain 2"/>
    <property type="match status" value="1"/>
</dbReference>
<organism evidence="10 11">
    <name type="scientific">Acropora cervicornis</name>
    <name type="common">Staghorn coral</name>
    <dbReference type="NCBI Taxonomy" id="6130"/>
    <lineage>
        <taxon>Eukaryota</taxon>
        <taxon>Metazoa</taxon>
        <taxon>Cnidaria</taxon>
        <taxon>Anthozoa</taxon>
        <taxon>Hexacorallia</taxon>
        <taxon>Scleractinia</taxon>
        <taxon>Astrocoeniina</taxon>
        <taxon>Acroporidae</taxon>
        <taxon>Acropora</taxon>
    </lineage>
</organism>
<dbReference type="GO" id="GO:0006915">
    <property type="term" value="P:apoptotic process"/>
    <property type="evidence" value="ECO:0007669"/>
    <property type="project" value="UniProtKB-KW"/>
</dbReference>
<keyword evidence="11" id="KW-1185">Reference proteome</keyword>
<dbReference type="Gene3D" id="1.10.533.10">
    <property type="entry name" value="Death Domain, Fas"/>
    <property type="match status" value="1"/>
</dbReference>
<dbReference type="InterPro" id="IPR000488">
    <property type="entry name" value="Death_dom"/>
</dbReference>
<evidence type="ECO:0000256" key="7">
    <source>
        <dbReference type="SAM" id="MobiDB-lite"/>
    </source>
</evidence>
<dbReference type="SUPFAM" id="SSF47986">
    <property type="entry name" value="DEATH domain"/>
    <property type="match status" value="1"/>
</dbReference>
<evidence type="ECO:0000256" key="3">
    <source>
        <dbReference type="ARBA" id="ARBA00022737"/>
    </source>
</evidence>
<keyword evidence="2" id="KW-0732">Signal</keyword>
<reference evidence="10" key="2">
    <citation type="journal article" date="2023" name="Science">
        <title>Genomic signatures of disease resistance in endangered staghorn corals.</title>
        <authorList>
            <person name="Vollmer S.V."/>
            <person name="Selwyn J.D."/>
            <person name="Despard B.A."/>
            <person name="Roesel C.L."/>
        </authorList>
    </citation>
    <scope>NUCLEOTIDE SEQUENCE</scope>
    <source>
        <strain evidence="10">K2</strain>
    </source>
</reference>
<proteinExistence type="predicted"/>
<name>A0AAD9VEQ4_ACRCE</name>
<evidence type="ECO:0000259" key="9">
    <source>
        <dbReference type="PROSITE" id="PS50050"/>
    </source>
</evidence>
<feature type="domain" description="TNFR-Cys" evidence="9">
    <location>
        <begin position="66"/>
        <end position="108"/>
    </location>
</feature>
<dbReference type="PROSITE" id="PS00652">
    <property type="entry name" value="TNFR_NGFR_1"/>
    <property type="match status" value="1"/>
</dbReference>
<evidence type="ECO:0000256" key="1">
    <source>
        <dbReference type="ARBA" id="ARBA00022703"/>
    </source>
</evidence>
<keyword evidence="5" id="KW-0325">Glycoprotein</keyword>
<dbReference type="GO" id="GO:0007165">
    <property type="term" value="P:signal transduction"/>
    <property type="evidence" value="ECO:0007669"/>
    <property type="project" value="InterPro"/>
</dbReference>
<dbReference type="EMBL" id="JARQWQ010000006">
    <property type="protein sequence ID" value="KAK2571175.1"/>
    <property type="molecule type" value="Genomic_DNA"/>
</dbReference>
<comment type="caution">
    <text evidence="10">The sequence shown here is derived from an EMBL/GenBank/DDBJ whole genome shotgun (WGS) entry which is preliminary data.</text>
</comment>
<dbReference type="Pfam" id="PF00531">
    <property type="entry name" value="Death"/>
    <property type="match status" value="1"/>
</dbReference>
<accession>A0AAD9VEQ4</accession>
<protein>
    <recommendedName>
        <fullName evidence="9">TNFR-Cys domain-containing protein</fullName>
    </recommendedName>
</protein>
<feature type="repeat" description="TNFR-Cys" evidence="6">
    <location>
        <begin position="66"/>
        <end position="108"/>
    </location>
</feature>
<feature type="compositionally biased region" description="Low complexity" evidence="7">
    <location>
        <begin position="115"/>
        <end position="127"/>
    </location>
</feature>
<reference evidence="10" key="1">
    <citation type="journal article" date="2023" name="G3 (Bethesda)">
        <title>Whole genome assembly and annotation of the endangered Caribbean coral Acropora cervicornis.</title>
        <authorList>
            <person name="Selwyn J.D."/>
            <person name="Vollmer S.V."/>
        </authorList>
    </citation>
    <scope>NUCLEOTIDE SEQUENCE</scope>
    <source>
        <strain evidence="10">K2</strain>
    </source>
</reference>
<evidence type="ECO:0000313" key="10">
    <source>
        <dbReference type="EMBL" id="KAK2571175.1"/>
    </source>
</evidence>
<keyword evidence="3" id="KW-0677">Repeat</keyword>
<feature type="region of interest" description="Disordered" evidence="7">
    <location>
        <begin position="106"/>
        <end position="149"/>
    </location>
</feature>
<dbReference type="Proteomes" id="UP001249851">
    <property type="component" value="Unassembled WGS sequence"/>
</dbReference>
<dbReference type="InterPro" id="IPR011029">
    <property type="entry name" value="DEATH-like_dom_sf"/>
</dbReference>
<evidence type="ECO:0000256" key="6">
    <source>
        <dbReference type="PROSITE-ProRule" id="PRU00206"/>
    </source>
</evidence>
<gene>
    <name evidence="10" type="ORF">P5673_003739</name>
</gene>
<keyword evidence="1" id="KW-0053">Apoptosis</keyword>
<comment type="caution">
    <text evidence="6">Lacks conserved residue(s) required for the propagation of feature annotation.</text>
</comment>
<evidence type="ECO:0000256" key="4">
    <source>
        <dbReference type="ARBA" id="ARBA00023157"/>
    </source>
</evidence>
<evidence type="ECO:0000256" key="8">
    <source>
        <dbReference type="SAM" id="Phobius"/>
    </source>
</evidence>
<keyword evidence="8" id="KW-0812">Transmembrane</keyword>
<evidence type="ECO:0000313" key="11">
    <source>
        <dbReference type="Proteomes" id="UP001249851"/>
    </source>
</evidence>
<feature type="disulfide bond" evidence="6">
    <location>
        <begin position="90"/>
        <end position="108"/>
    </location>
</feature>
<keyword evidence="4 6" id="KW-1015">Disulfide bond</keyword>
<evidence type="ECO:0000256" key="2">
    <source>
        <dbReference type="ARBA" id="ARBA00022729"/>
    </source>
</evidence>
<keyword evidence="8" id="KW-0472">Membrane</keyword>
<dbReference type="AlphaFoldDB" id="A0AAD9VEQ4"/>